<evidence type="ECO:0000313" key="2">
    <source>
        <dbReference type="EMBL" id="KAJ8039852.1"/>
    </source>
</evidence>
<name>A0A9Q1H8M7_HOLLE</name>
<dbReference type="Proteomes" id="UP001152320">
    <property type="component" value="Chromosome 6"/>
</dbReference>
<protein>
    <submittedName>
        <fullName evidence="2">Uncharacterized protein</fullName>
    </submittedName>
</protein>
<feature type="transmembrane region" description="Helical" evidence="1">
    <location>
        <begin position="450"/>
        <end position="467"/>
    </location>
</feature>
<keyword evidence="1" id="KW-0472">Membrane</keyword>
<feature type="transmembrane region" description="Helical" evidence="1">
    <location>
        <begin position="153"/>
        <end position="176"/>
    </location>
</feature>
<dbReference type="AlphaFoldDB" id="A0A9Q1H8M7"/>
<comment type="caution">
    <text evidence="2">The sequence shown here is derived from an EMBL/GenBank/DDBJ whole genome shotgun (WGS) entry which is preliminary data.</text>
</comment>
<evidence type="ECO:0000256" key="1">
    <source>
        <dbReference type="SAM" id="Phobius"/>
    </source>
</evidence>
<proteinExistence type="predicted"/>
<dbReference type="OrthoDB" id="5964333at2759"/>
<feature type="transmembrane region" description="Helical" evidence="1">
    <location>
        <begin position="510"/>
        <end position="535"/>
    </location>
</feature>
<gene>
    <name evidence="2" type="ORF">HOLleu_13985</name>
</gene>
<reference evidence="2" key="1">
    <citation type="submission" date="2021-10" db="EMBL/GenBank/DDBJ databases">
        <title>Tropical sea cucumber genome reveals ecological adaptation and Cuvierian tubules defense mechanism.</title>
        <authorList>
            <person name="Chen T."/>
        </authorList>
    </citation>
    <scope>NUCLEOTIDE SEQUENCE</scope>
    <source>
        <strain evidence="2">Nanhai2018</strain>
        <tissue evidence="2">Muscle</tissue>
    </source>
</reference>
<dbReference type="EMBL" id="JAIZAY010000006">
    <property type="protein sequence ID" value="KAJ8039852.1"/>
    <property type="molecule type" value="Genomic_DNA"/>
</dbReference>
<dbReference type="PANTHER" id="PTHR11319:SF35">
    <property type="entry name" value="OUTER MEMBRANE PROTEIN PMPC-RELATED"/>
    <property type="match status" value="1"/>
</dbReference>
<feature type="transmembrane region" description="Helical" evidence="1">
    <location>
        <begin position="372"/>
        <end position="392"/>
    </location>
</feature>
<organism evidence="2 3">
    <name type="scientific">Holothuria leucospilota</name>
    <name type="common">Black long sea cucumber</name>
    <name type="synonym">Mertensiothuria leucospilota</name>
    <dbReference type="NCBI Taxonomy" id="206669"/>
    <lineage>
        <taxon>Eukaryota</taxon>
        <taxon>Metazoa</taxon>
        <taxon>Echinodermata</taxon>
        <taxon>Eleutherozoa</taxon>
        <taxon>Echinozoa</taxon>
        <taxon>Holothuroidea</taxon>
        <taxon>Aspidochirotacea</taxon>
        <taxon>Aspidochirotida</taxon>
        <taxon>Holothuriidae</taxon>
        <taxon>Holothuria</taxon>
    </lineage>
</organism>
<keyword evidence="3" id="KW-1185">Reference proteome</keyword>
<keyword evidence="1" id="KW-0812">Transmembrane</keyword>
<keyword evidence="1" id="KW-1133">Transmembrane helix</keyword>
<dbReference type="PANTHER" id="PTHR11319">
    <property type="entry name" value="G PROTEIN-COUPLED RECEPTOR-RELATED"/>
    <property type="match status" value="1"/>
</dbReference>
<feature type="transmembrane region" description="Helical" evidence="1">
    <location>
        <begin position="256"/>
        <end position="280"/>
    </location>
</feature>
<accession>A0A9Q1H8M7</accession>
<sequence>MEGGGNNPLSCKVCPEGTDKTKRAGFRACFCLDGYFRRDRFGKCEICPQEGLNCFGDYVRIMPGYFWDWSYTNIDKYIKFVHNLQTFDNSYEANNSFLDISLPLVHKCHQISRCVNNDSIAGKCKDGYQGWMCSACSEGLYEVFGSCHKCPEMWIFFTEIAILLLVLASFCVYVVYTHRRERPGMSRTIIDITLARSKIVLGFYQVMGEFWQSLDEFHWPERFQKIAAWLDILQFNISTILIKPSCYFPKIVLTPYVMFVIGVSVPLAILVCITLVFFIGKVISRYVAQRYPLRGQTKVRIDHVCDKALTIGVLVLFITYPSTCNAIFALYSPACDTFYLDELKTINISILRSDYSINCTTPTHSKFVTASYVASSYVVAFPFILFCLLWKYNQTTSATLWRAEEKPIPKWLRFLNENYKNRFWFWEILELLRKISQTFILILFGWSNSFTITVTLAISVVFLSLHTSYSPMKDRFEHYLQLSSLWAIFLNMLVATVPSSHVSENLTETAMSVLLIILNLLVIGIIVGKPICFLLKIIQKSRILQTSVQFMVRQYWKCRSSLFSADVLLTNDEPTGGVLQPFNQNTEHYGSIN</sequence>
<feature type="transmembrane region" description="Helical" evidence="1">
    <location>
        <begin position="308"/>
        <end position="331"/>
    </location>
</feature>
<evidence type="ECO:0000313" key="3">
    <source>
        <dbReference type="Proteomes" id="UP001152320"/>
    </source>
</evidence>